<organism evidence="1 2">
    <name type="scientific">Ancylostoma ceylanicum</name>
    <dbReference type="NCBI Taxonomy" id="53326"/>
    <lineage>
        <taxon>Eukaryota</taxon>
        <taxon>Metazoa</taxon>
        <taxon>Ecdysozoa</taxon>
        <taxon>Nematoda</taxon>
        <taxon>Chromadorea</taxon>
        <taxon>Rhabditida</taxon>
        <taxon>Rhabditina</taxon>
        <taxon>Rhabditomorpha</taxon>
        <taxon>Strongyloidea</taxon>
        <taxon>Ancylostomatidae</taxon>
        <taxon>Ancylostomatinae</taxon>
        <taxon>Ancylostoma</taxon>
    </lineage>
</organism>
<keyword evidence="2" id="KW-1185">Reference proteome</keyword>
<accession>A0A016S883</accession>
<dbReference type="Proteomes" id="UP000024635">
    <property type="component" value="Unassembled WGS sequence"/>
</dbReference>
<gene>
    <name evidence="1" type="primary">Acey_s0275.g1055</name>
    <name evidence="1" type="ORF">Y032_0275g1055</name>
</gene>
<evidence type="ECO:0000313" key="1">
    <source>
        <dbReference type="EMBL" id="EYB86661.1"/>
    </source>
</evidence>
<proteinExistence type="predicted"/>
<protein>
    <submittedName>
        <fullName evidence="1">Uncharacterized protein</fullName>
    </submittedName>
</protein>
<evidence type="ECO:0000313" key="2">
    <source>
        <dbReference type="Proteomes" id="UP000024635"/>
    </source>
</evidence>
<dbReference type="EMBL" id="JARK01001611">
    <property type="protein sequence ID" value="EYB86661.1"/>
    <property type="molecule type" value="Genomic_DNA"/>
</dbReference>
<name>A0A016S883_9BILA</name>
<dbReference type="AlphaFoldDB" id="A0A016S883"/>
<comment type="caution">
    <text evidence="1">The sequence shown here is derived from an EMBL/GenBank/DDBJ whole genome shotgun (WGS) entry which is preliminary data.</text>
</comment>
<reference evidence="2" key="1">
    <citation type="journal article" date="2015" name="Nat. Genet.">
        <title>The genome and transcriptome of the zoonotic hookworm Ancylostoma ceylanicum identify infection-specific gene families.</title>
        <authorList>
            <person name="Schwarz E.M."/>
            <person name="Hu Y."/>
            <person name="Antoshechkin I."/>
            <person name="Miller M.M."/>
            <person name="Sternberg P.W."/>
            <person name="Aroian R.V."/>
        </authorList>
    </citation>
    <scope>NUCLEOTIDE SEQUENCE</scope>
    <source>
        <strain evidence="2">HY135</strain>
    </source>
</reference>
<sequence>MEMWMLRWSMGVTLKDKVPNKVVRSTFGVAPITGKMREPWLLRSGDVCRRGGESVAKTALNLNVKGTRPRERPKTCWLDCVKSDMAEVQLTTRNADNRNKWRRRCSTAYPATTWDKR</sequence>
<dbReference type="OrthoDB" id="5854359at2759"/>